<dbReference type="AlphaFoldDB" id="A0A9X5H5K6"/>
<dbReference type="Pfam" id="PF01022">
    <property type="entry name" value="HTH_5"/>
    <property type="match status" value="1"/>
</dbReference>
<protein>
    <submittedName>
        <fullName evidence="5">ArsR family transcriptional regulator</fullName>
    </submittedName>
</protein>
<dbReference type="PANTHER" id="PTHR33154">
    <property type="entry name" value="TRANSCRIPTIONAL REGULATOR, ARSR FAMILY"/>
    <property type="match status" value="1"/>
</dbReference>
<dbReference type="SUPFAM" id="SSF46785">
    <property type="entry name" value="Winged helix' DNA-binding domain"/>
    <property type="match status" value="1"/>
</dbReference>
<dbReference type="InterPro" id="IPR051081">
    <property type="entry name" value="HTH_MetalResp_TranReg"/>
</dbReference>
<evidence type="ECO:0000313" key="5">
    <source>
        <dbReference type="EMBL" id="NDO68529.1"/>
    </source>
</evidence>
<dbReference type="InterPro" id="IPR036388">
    <property type="entry name" value="WH-like_DNA-bd_sf"/>
</dbReference>
<keyword evidence="2" id="KW-0238">DNA-binding</keyword>
<dbReference type="InterPro" id="IPR036390">
    <property type="entry name" value="WH_DNA-bd_sf"/>
</dbReference>
<name>A0A9X5H5K6_9FIRM</name>
<gene>
    <name evidence="5" type="ORF">FMM80_07445</name>
</gene>
<dbReference type="GO" id="GO:0003700">
    <property type="term" value="F:DNA-binding transcription factor activity"/>
    <property type="evidence" value="ECO:0007669"/>
    <property type="project" value="InterPro"/>
</dbReference>
<dbReference type="InterPro" id="IPR011991">
    <property type="entry name" value="ArsR-like_HTH"/>
</dbReference>
<evidence type="ECO:0000313" key="6">
    <source>
        <dbReference type="Proteomes" id="UP000474104"/>
    </source>
</evidence>
<dbReference type="GO" id="GO:0003677">
    <property type="term" value="F:DNA binding"/>
    <property type="evidence" value="ECO:0007669"/>
    <property type="project" value="UniProtKB-KW"/>
</dbReference>
<dbReference type="RefSeq" id="WP_157404185.1">
    <property type="nucleotide sequence ID" value="NZ_VIRB01000048.1"/>
</dbReference>
<dbReference type="PROSITE" id="PS50987">
    <property type="entry name" value="HTH_ARSR_2"/>
    <property type="match status" value="1"/>
</dbReference>
<dbReference type="PANTHER" id="PTHR33154:SF18">
    <property type="entry name" value="ARSENICAL RESISTANCE OPERON REPRESSOR"/>
    <property type="match status" value="1"/>
</dbReference>
<accession>A0A9X5H5K6</accession>
<organism evidence="5 6">
    <name type="scientific">Schaedlerella arabinosiphila</name>
    <dbReference type="NCBI Taxonomy" id="2044587"/>
    <lineage>
        <taxon>Bacteria</taxon>
        <taxon>Bacillati</taxon>
        <taxon>Bacillota</taxon>
        <taxon>Clostridia</taxon>
        <taxon>Lachnospirales</taxon>
        <taxon>Lachnospiraceae</taxon>
        <taxon>Schaedlerella</taxon>
    </lineage>
</organism>
<dbReference type="OrthoDB" id="1706794at2"/>
<dbReference type="EMBL" id="VIRB01000048">
    <property type="protein sequence ID" value="NDO68529.1"/>
    <property type="molecule type" value="Genomic_DNA"/>
</dbReference>
<sequence>MMEYKRELHPLLETLGLIYLVKNFSSVRAECVQSLKEMEIDGEAFYKKNLSYLEKYVNEFEKKYVPDPEEDFFFGNSLEFFITVSAILIEYPELETDIDTLTEDEVLGRIESFFAEEISQAAGRADFMEKRETAAGPDAVEKPEAAARLNAVEKPEVAAEPDAADKLDTMERRFALIQSMDYPEETKWKLLTFMNHPLEKCRALVGILRKNRPAFEYTLERNRECLETLLSEAPRELSSVMKNLVEELAPGEITVYQTAVFPLMEWLNSKAAFQGIMTDKLYLYKKNLSDAREILPGMLKILGDKSKFEILCSLKERGKYNLEIAEELRFTPATASHHMGILLSNHFVTVEKKDGKVYYRLNSETIAEVIRYMEGVFLNYMPPHDGLTS</sequence>
<comment type="caution">
    <text evidence="5">The sequence shown here is derived from an EMBL/GenBank/DDBJ whole genome shotgun (WGS) entry which is preliminary data.</text>
</comment>
<evidence type="ECO:0000256" key="1">
    <source>
        <dbReference type="ARBA" id="ARBA00023015"/>
    </source>
</evidence>
<evidence type="ECO:0000256" key="2">
    <source>
        <dbReference type="ARBA" id="ARBA00023125"/>
    </source>
</evidence>
<dbReference type="Gene3D" id="1.10.10.10">
    <property type="entry name" value="Winged helix-like DNA-binding domain superfamily/Winged helix DNA-binding domain"/>
    <property type="match status" value="1"/>
</dbReference>
<keyword evidence="1" id="KW-0805">Transcription regulation</keyword>
<evidence type="ECO:0000259" key="4">
    <source>
        <dbReference type="PROSITE" id="PS50987"/>
    </source>
</evidence>
<feature type="domain" description="HTH arsR-type" evidence="4">
    <location>
        <begin position="288"/>
        <end position="381"/>
    </location>
</feature>
<keyword evidence="3" id="KW-0804">Transcription</keyword>
<dbReference type="InterPro" id="IPR001845">
    <property type="entry name" value="HTH_ArsR_DNA-bd_dom"/>
</dbReference>
<evidence type="ECO:0000256" key="3">
    <source>
        <dbReference type="ARBA" id="ARBA00023163"/>
    </source>
</evidence>
<dbReference type="SMART" id="SM00418">
    <property type="entry name" value="HTH_ARSR"/>
    <property type="match status" value="1"/>
</dbReference>
<reference evidence="5 6" key="1">
    <citation type="submission" date="2019-07" db="EMBL/GenBank/DDBJ databases">
        <title>Draft genome sequences of 15 bacterial species constituting the stable defined intestinal microbiota of the GM15 gnotobiotic mouse model.</title>
        <authorList>
            <person name="Elie C."/>
            <person name="Mathieu A."/>
            <person name="Saliou A."/>
            <person name="Darnaud M."/>
            <person name="Leulier F."/>
            <person name="Tamellini A."/>
        </authorList>
    </citation>
    <scope>NUCLEOTIDE SEQUENCE [LARGE SCALE GENOMIC DNA]</scope>
    <source>
        <strain evidence="6">ASF 502</strain>
    </source>
</reference>
<dbReference type="CDD" id="cd00090">
    <property type="entry name" value="HTH_ARSR"/>
    <property type="match status" value="1"/>
</dbReference>
<proteinExistence type="predicted"/>
<dbReference type="Proteomes" id="UP000474104">
    <property type="component" value="Unassembled WGS sequence"/>
</dbReference>